<dbReference type="EMBL" id="QEHR01000003">
    <property type="protein sequence ID" value="PVW15676.1"/>
    <property type="molecule type" value="Genomic_DNA"/>
</dbReference>
<comment type="caution">
    <text evidence="1">The sequence shown here is derived from an EMBL/GenBank/DDBJ whole genome shotgun (WGS) entry which is preliminary data.</text>
</comment>
<dbReference type="AlphaFoldDB" id="A0A2U0I3J0"/>
<evidence type="ECO:0000313" key="1">
    <source>
        <dbReference type="EMBL" id="PVW15676.1"/>
    </source>
</evidence>
<proteinExistence type="predicted"/>
<dbReference type="PROSITE" id="PS51257">
    <property type="entry name" value="PROKAR_LIPOPROTEIN"/>
    <property type="match status" value="1"/>
</dbReference>
<accession>A0A2U0I3J0</accession>
<sequence>MKQILLFLALSTTILFSSCEGDPGPQGPPGDEFLAQVFETTVDFQYDGNVSLTSPIVAFPNTIEVFESDAVLAYQLVGQDNSVNPPADVWEQLPRSQFFNDGTGDVFQYSFNHTFLDIQFVIDGNFDVTTLGSDFTNDQIFRVVIVPAEFASADLTMDDIMSNSEIEVINLEN</sequence>
<evidence type="ECO:0000313" key="2">
    <source>
        <dbReference type="Proteomes" id="UP000245962"/>
    </source>
</evidence>
<keyword evidence="2" id="KW-1185">Reference proteome</keyword>
<name>A0A2U0I3J0_9FLAO</name>
<gene>
    <name evidence="1" type="ORF">DDV96_05235</name>
</gene>
<dbReference type="Proteomes" id="UP000245962">
    <property type="component" value="Unassembled WGS sequence"/>
</dbReference>
<reference evidence="1 2" key="1">
    <citation type="submission" date="2018-04" db="EMBL/GenBank/DDBJ databases">
        <title>Marixanthomonas spongiae HN-E44 sp. nov., isolated from a marine sponge.</title>
        <authorList>
            <person name="Luo L."/>
            <person name="Zhuang L."/>
        </authorList>
    </citation>
    <scope>NUCLEOTIDE SEQUENCE [LARGE SCALE GENOMIC DNA]</scope>
    <source>
        <strain evidence="1 2">HN-E44</strain>
    </source>
</reference>
<dbReference type="OrthoDB" id="1524444at2"/>
<organism evidence="1 2">
    <name type="scientific">Marixanthomonas spongiae</name>
    <dbReference type="NCBI Taxonomy" id="2174845"/>
    <lineage>
        <taxon>Bacteria</taxon>
        <taxon>Pseudomonadati</taxon>
        <taxon>Bacteroidota</taxon>
        <taxon>Flavobacteriia</taxon>
        <taxon>Flavobacteriales</taxon>
        <taxon>Flavobacteriaceae</taxon>
        <taxon>Marixanthomonas</taxon>
    </lineage>
</organism>
<protein>
    <submittedName>
        <fullName evidence="1">Dihydrolipoamide dehydrogenase</fullName>
    </submittedName>
</protein>
<dbReference type="RefSeq" id="WP_116693698.1">
    <property type="nucleotide sequence ID" value="NZ_QEHR01000003.1"/>
</dbReference>